<dbReference type="InterPro" id="IPR036113">
    <property type="entry name" value="Asp/Glu-ADT_sf_sub_c"/>
</dbReference>
<keyword evidence="1" id="KW-0547">Nucleotide-binding</keyword>
<keyword evidence="1" id="KW-0067">ATP-binding</keyword>
<dbReference type="EMBL" id="FRAU01000001">
    <property type="protein sequence ID" value="SHK16457.1"/>
    <property type="molecule type" value="Genomic_DNA"/>
</dbReference>
<dbReference type="GO" id="GO:0070681">
    <property type="term" value="P:glutaminyl-tRNAGln biosynthesis via transamidation"/>
    <property type="evidence" value="ECO:0007669"/>
    <property type="project" value="TreeGrafter"/>
</dbReference>
<protein>
    <recommendedName>
        <fullName evidence="1">Aspartyl/glutamyl-tRNA(Asn/Gln) amidotransferase subunit C</fullName>
        <shortName evidence="1">Asp/Glu-ADT subunit C</shortName>
        <ecNumber evidence="1">6.3.5.-</ecNumber>
    </recommendedName>
</protein>
<proteinExistence type="inferred from homology"/>
<accession>A0A1M6Q8M0</accession>
<dbReference type="GO" id="GO:0006412">
    <property type="term" value="P:translation"/>
    <property type="evidence" value="ECO:0007669"/>
    <property type="project" value="UniProtKB-UniRule"/>
</dbReference>
<dbReference type="GO" id="GO:0005524">
    <property type="term" value="F:ATP binding"/>
    <property type="evidence" value="ECO:0007669"/>
    <property type="project" value="UniProtKB-KW"/>
</dbReference>
<name>A0A1M6Q8M0_9BACT</name>
<dbReference type="Pfam" id="PF02686">
    <property type="entry name" value="GatC"/>
    <property type="match status" value="1"/>
</dbReference>
<dbReference type="EC" id="6.3.5.-" evidence="1"/>
<dbReference type="GO" id="GO:0050567">
    <property type="term" value="F:glutaminyl-tRNA synthase (glutamine-hydrolyzing) activity"/>
    <property type="evidence" value="ECO:0007669"/>
    <property type="project" value="UniProtKB-UniRule"/>
</dbReference>
<dbReference type="PANTHER" id="PTHR15004">
    <property type="entry name" value="GLUTAMYL-TRNA(GLN) AMIDOTRANSFERASE SUBUNIT C, MITOCHONDRIAL"/>
    <property type="match status" value="1"/>
</dbReference>
<dbReference type="Gene3D" id="1.10.20.60">
    <property type="entry name" value="Glu-tRNAGln amidotransferase C subunit, N-terminal domain"/>
    <property type="match status" value="1"/>
</dbReference>
<evidence type="ECO:0000256" key="1">
    <source>
        <dbReference type="HAMAP-Rule" id="MF_00122"/>
    </source>
</evidence>
<dbReference type="InterPro" id="IPR003837">
    <property type="entry name" value="GatC"/>
</dbReference>
<comment type="function">
    <text evidence="1">Allows the formation of correctly charged Asn-tRNA(Asn) or Gln-tRNA(Gln) through the transamidation of misacylated Asp-tRNA(Asn) or Glu-tRNA(Gln) in organisms which lack either or both of asparaginyl-tRNA or glutaminyl-tRNA synthetases. The reaction takes place in the presence of glutamine and ATP through an activated phospho-Asp-tRNA(Asn) or phospho-Glu-tRNA(Gln).</text>
</comment>
<comment type="catalytic activity">
    <reaction evidence="1">
        <text>L-aspartyl-tRNA(Asn) + L-glutamine + ATP + H2O = L-asparaginyl-tRNA(Asn) + L-glutamate + ADP + phosphate + 2 H(+)</text>
        <dbReference type="Rhea" id="RHEA:14513"/>
        <dbReference type="Rhea" id="RHEA-COMP:9674"/>
        <dbReference type="Rhea" id="RHEA-COMP:9677"/>
        <dbReference type="ChEBI" id="CHEBI:15377"/>
        <dbReference type="ChEBI" id="CHEBI:15378"/>
        <dbReference type="ChEBI" id="CHEBI:29985"/>
        <dbReference type="ChEBI" id="CHEBI:30616"/>
        <dbReference type="ChEBI" id="CHEBI:43474"/>
        <dbReference type="ChEBI" id="CHEBI:58359"/>
        <dbReference type="ChEBI" id="CHEBI:78515"/>
        <dbReference type="ChEBI" id="CHEBI:78516"/>
        <dbReference type="ChEBI" id="CHEBI:456216"/>
    </reaction>
</comment>
<dbReference type="GO" id="GO:0016740">
    <property type="term" value="F:transferase activity"/>
    <property type="evidence" value="ECO:0007669"/>
    <property type="project" value="UniProtKB-KW"/>
</dbReference>
<comment type="subunit">
    <text evidence="1">Heterotrimer of A, B and C subunits.</text>
</comment>
<keyword evidence="1" id="KW-0436">Ligase</keyword>
<dbReference type="GO" id="GO:0006450">
    <property type="term" value="P:regulation of translational fidelity"/>
    <property type="evidence" value="ECO:0007669"/>
    <property type="project" value="InterPro"/>
</dbReference>
<dbReference type="STRING" id="633813.SAMN04488087_0505"/>
<keyword evidence="3" id="KW-1185">Reference proteome</keyword>
<keyword evidence="2" id="KW-0808">Transferase</keyword>
<dbReference type="RefSeq" id="WP_072714362.1">
    <property type="nucleotide sequence ID" value="NZ_FRAU01000001.1"/>
</dbReference>
<dbReference type="AlphaFoldDB" id="A0A1M6Q8M0"/>
<dbReference type="GO" id="GO:0050566">
    <property type="term" value="F:asparaginyl-tRNA synthase (glutamine-hydrolyzing) activity"/>
    <property type="evidence" value="ECO:0007669"/>
    <property type="project" value="RHEA"/>
</dbReference>
<comment type="catalytic activity">
    <reaction evidence="1">
        <text>L-glutamyl-tRNA(Gln) + L-glutamine + ATP + H2O = L-glutaminyl-tRNA(Gln) + L-glutamate + ADP + phosphate + H(+)</text>
        <dbReference type="Rhea" id="RHEA:17521"/>
        <dbReference type="Rhea" id="RHEA-COMP:9681"/>
        <dbReference type="Rhea" id="RHEA-COMP:9684"/>
        <dbReference type="ChEBI" id="CHEBI:15377"/>
        <dbReference type="ChEBI" id="CHEBI:15378"/>
        <dbReference type="ChEBI" id="CHEBI:29985"/>
        <dbReference type="ChEBI" id="CHEBI:30616"/>
        <dbReference type="ChEBI" id="CHEBI:43474"/>
        <dbReference type="ChEBI" id="CHEBI:58359"/>
        <dbReference type="ChEBI" id="CHEBI:78520"/>
        <dbReference type="ChEBI" id="CHEBI:78521"/>
        <dbReference type="ChEBI" id="CHEBI:456216"/>
    </reaction>
</comment>
<dbReference type="NCBIfam" id="TIGR00135">
    <property type="entry name" value="gatC"/>
    <property type="match status" value="1"/>
</dbReference>
<reference evidence="3" key="1">
    <citation type="submission" date="2016-11" db="EMBL/GenBank/DDBJ databases">
        <authorList>
            <person name="Varghese N."/>
            <person name="Submissions S."/>
        </authorList>
    </citation>
    <scope>NUCLEOTIDE SEQUENCE [LARGE SCALE GENOMIC DNA]</scope>
    <source>
        <strain evidence="3">DSM 22212</strain>
    </source>
</reference>
<organism evidence="2 3">
    <name type="scientific">Rhodothermus profundi</name>
    <dbReference type="NCBI Taxonomy" id="633813"/>
    <lineage>
        <taxon>Bacteria</taxon>
        <taxon>Pseudomonadati</taxon>
        <taxon>Rhodothermota</taxon>
        <taxon>Rhodothermia</taxon>
        <taxon>Rhodothermales</taxon>
        <taxon>Rhodothermaceae</taxon>
        <taxon>Rhodothermus</taxon>
    </lineage>
</organism>
<dbReference type="PANTHER" id="PTHR15004:SF0">
    <property type="entry name" value="GLUTAMYL-TRNA(GLN) AMIDOTRANSFERASE SUBUNIT C, MITOCHONDRIAL"/>
    <property type="match status" value="1"/>
</dbReference>
<dbReference type="Proteomes" id="UP000185812">
    <property type="component" value="Unassembled WGS sequence"/>
</dbReference>
<dbReference type="HAMAP" id="MF_00122">
    <property type="entry name" value="GatC"/>
    <property type="match status" value="1"/>
</dbReference>
<sequence>MAISIEEVRYIARLARLEFSEEEEHMLAEQMGEILDYVAKLNELDTRDVPPMSHVLDLYNVFREDSVVQRISHEDALRNAPDADSDYFRVPKVIE</sequence>
<dbReference type="OrthoDB" id="9813938at2"/>
<gene>
    <name evidence="1" type="primary">gatC</name>
    <name evidence="2" type="ORF">SAMN04488087_0505</name>
</gene>
<evidence type="ECO:0000313" key="3">
    <source>
        <dbReference type="Proteomes" id="UP000185812"/>
    </source>
</evidence>
<keyword evidence="1" id="KW-0648">Protein biosynthesis</keyword>
<dbReference type="SUPFAM" id="SSF141000">
    <property type="entry name" value="Glu-tRNAGln amidotransferase C subunit"/>
    <property type="match status" value="1"/>
</dbReference>
<evidence type="ECO:0000313" key="2">
    <source>
        <dbReference type="EMBL" id="SHK16457.1"/>
    </source>
</evidence>
<comment type="similarity">
    <text evidence="1">Belongs to the GatC family.</text>
</comment>